<feature type="domain" description="Glycosyl hydrolase family 13 catalytic" evidence="10">
    <location>
        <begin position="251"/>
        <end position="600"/>
    </location>
</feature>
<dbReference type="NCBIfam" id="NF003811">
    <property type="entry name" value="PRK05402.1"/>
    <property type="match status" value="1"/>
</dbReference>
<dbReference type="AlphaFoldDB" id="A0A3B1C0N5"/>
<proteinExistence type="inferred from homology"/>
<keyword evidence="8" id="KW-0320">Glycogen biosynthesis</keyword>
<evidence type="ECO:0000256" key="3">
    <source>
        <dbReference type="ARBA" id="ARBA00009000"/>
    </source>
</evidence>
<gene>
    <name evidence="11" type="ORF">MNBD_NITROSPINAE01-974</name>
</gene>
<dbReference type="SUPFAM" id="SSF51011">
    <property type="entry name" value="Glycosyl hydrolase domain"/>
    <property type="match status" value="1"/>
</dbReference>
<dbReference type="PANTHER" id="PTHR43651:SF3">
    <property type="entry name" value="1,4-ALPHA-GLUCAN-BRANCHING ENZYME"/>
    <property type="match status" value="1"/>
</dbReference>
<evidence type="ECO:0000256" key="9">
    <source>
        <dbReference type="ARBA" id="ARBA00023277"/>
    </source>
</evidence>
<dbReference type="GO" id="GO:0005829">
    <property type="term" value="C:cytosol"/>
    <property type="evidence" value="ECO:0007669"/>
    <property type="project" value="TreeGrafter"/>
</dbReference>
<evidence type="ECO:0000313" key="11">
    <source>
        <dbReference type="EMBL" id="VAX17564.1"/>
    </source>
</evidence>
<dbReference type="EC" id="2.4.1.18" evidence="4"/>
<dbReference type="Pfam" id="PF00128">
    <property type="entry name" value="Alpha-amylase"/>
    <property type="match status" value="1"/>
</dbReference>
<dbReference type="HAMAP" id="MF_00685">
    <property type="entry name" value="GlgB"/>
    <property type="match status" value="1"/>
</dbReference>
<dbReference type="InterPro" id="IPR006407">
    <property type="entry name" value="GlgB"/>
</dbReference>
<evidence type="ECO:0000259" key="10">
    <source>
        <dbReference type="SMART" id="SM00642"/>
    </source>
</evidence>
<reference evidence="11" key="1">
    <citation type="submission" date="2018-06" db="EMBL/GenBank/DDBJ databases">
        <authorList>
            <person name="Zhirakovskaya E."/>
        </authorList>
    </citation>
    <scope>NUCLEOTIDE SEQUENCE</scope>
</reference>
<name>A0A3B1C0N5_9ZZZZ</name>
<dbReference type="InterPro" id="IPR054169">
    <property type="entry name" value="GlgB_N"/>
</dbReference>
<dbReference type="InterPro" id="IPR006047">
    <property type="entry name" value="GH13_cat_dom"/>
</dbReference>
<dbReference type="InterPro" id="IPR004193">
    <property type="entry name" value="Glyco_hydro_13_N"/>
</dbReference>
<dbReference type="NCBIfam" id="TIGR01515">
    <property type="entry name" value="branching_enzym"/>
    <property type="match status" value="1"/>
</dbReference>
<dbReference type="UniPathway" id="UPA00164"/>
<dbReference type="Gene3D" id="3.20.20.80">
    <property type="entry name" value="Glycosidases"/>
    <property type="match status" value="1"/>
</dbReference>
<dbReference type="GO" id="GO:0003844">
    <property type="term" value="F:1,4-alpha-glucan branching enzyme activity"/>
    <property type="evidence" value="ECO:0007669"/>
    <property type="project" value="UniProtKB-EC"/>
</dbReference>
<dbReference type="InterPro" id="IPR017853">
    <property type="entry name" value="GH"/>
</dbReference>
<dbReference type="EMBL" id="UOGC01000054">
    <property type="protein sequence ID" value="VAX17564.1"/>
    <property type="molecule type" value="Genomic_DNA"/>
</dbReference>
<comment type="similarity">
    <text evidence="3">Belongs to the glycosyl hydrolase 13 family. GlgB subfamily.</text>
</comment>
<dbReference type="NCBIfam" id="NF008967">
    <property type="entry name" value="PRK12313.1"/>
    <property type="match status" value="1"/>
</dbReference>
<dbReference type="SMART" id="SM00642">
    <property type="entry name" value="Aamy"/>
    <property type="match status" value="1"/>
</dbReference>
<evidence type="ECO:0000256" key="7">
    <source>
        <dbReference type="ARBA" id="ARBA00022679"/>
    </source>
</evidence>
<dbReference type="FunFam" id="2.60.40.1180:FF:000002">
    <property type="entry name" value="1,4-alpha-glucan branching enzyme GlgB"/>
    <property type="match status" value="1"/>
</dbReference>
<dbReference type="InterPro" id="IPR013783">
    <property type="entry name" value="Ig-like_fold"/>
</dbReference>
<dbReference type="Gene3D" id="2.60.40.1180">
    <property type="entry name" value="Golgi alpha-mannosidase II"/>
    <property type="match status" value="1"/>
</dbReference>
<organism evidence="11">
    <name type="scientific">hydrothermal vent metagenome</name>
    <dbReference type="NCBI Taxonomy" id="652676"/>
    <lineage>
        <taxon>unclassified sequences</taxon>
        <taxon>metagenomes</taxon>
        <taxon>ecological metagenomes</taxon>
    </lineage>
</organism>
<dbReference type="PANTHER" id="PTHR43651">
    <property type="entry name" value="1,4-ALPHA-GLUCAN-BRANCHING ENZYME"/>
    <property type="match status" value="1"/>
</dbReference>
<evidence type="ECO:0000256" key="8">
    <source>
        <dbReference type="ARBA" id="ARBA00023056"/>
    </source>
</evidence>
<dbReference type="InterPro" id="IPR013780">
    <property type="entry name" value="Glyco_hydro_b"/>
</dbReference>
<dbReference type="Pfam" id="PF02922">
    <property type="entry name" value="CBM_48"/>
    <property type="match status" value="1"/>
</dbReference>
<dbReference type="SUPFAM" id="SSF81296">
    <property type="entry name" value="E set domains"/>
    <property type="match status" value="2"/>
</dbReference>
<keyword evidence="6 11" id="KW-0328">Glycosyltransferase</keyword>
<protein>
    <recommendedName>
        <fullName evidence="4">1,4-alpha-glucan branching enzyme</fullName>
        <ecNumber evidence="4">2.4.1.18</ecNumber>
    </recommendedName>
</protein>
<dbReference type="FunFam" id="2.60.40.10:FF:000169">
    <property type="entry name" value="1,4-alpha-glucan branching enzyme GlgB"/>
    <property type="match status" value="1"/>
</dbReference>
<sequence length="731" mass="84979">MDPTTSRNEIDRIIHADHHNPYAVLGIHEQKGGVVIRVFNPDAGEIAVIDIHDTKKRYQMKKVNEAGFFEVFIARRKIFAYNLYTVSYRGEHSQNRDPYSFLPLLGEMDLYLFNEGNHYEAHKKLGAHVMEIDGVTGTRFAVWAPNARRVSVVGDFCQWDGRRYPMRSLESSGVWEIFIPGVKKETIYKFELKAQNGDVFDKADPYGYASELRPKTASVVWDVDAYEWDDAEWIEKREQGNPLEKPINIYEVHLGSWARSPDGSSWLTYRELAPHLAEYITRQNYTHIELMPISEFPYDPSWGYQVTGYFSPTSRFGNPDDFKYFVDFMHNHGISVIVDWVPAHFPKDAFGLRRFDGTALYEHEDWRKGEHKDWGTLIFNFGRPEVANFLISSVLFWLEYYHLDGIRVDAVASMLYLDYSKEPGEWTPNEHGGNENLEAIEFLKKMNIVVHEKFPGTVTFAEESTSWPGVSKPTYSGGLGFTIKWNMGWMNDILEYFTKDPMFRKYHHNNLTFAMLYAFHENFILTLSHDEVTHGKGSLLNKMPGDDWQKFANLRLLLGYMIAHPGKKLLFQGCDIGQRREWNYDASVDWDLLKYAPHARMQKYMADLGAVYKNEKSLWEVDFSHDGFEWVDFHDWERSVVSFIRKAKDPADYLLFVFNFTPTPRWNYRVGAPEACFYKEILNSDSEMYYGSNLGNQGGAWAENSPCHERPYSLNITLPPLSIMAFKPVRD</sequence>
<dbReference type="SUPFAM" id="SSF51445">
    <property type="entry name" value="(Trans)glycosidases"/>
    <property type="match status" value="1"/>
</dbReference>
<evidence type="ECO:0000256" key="5">
    <source>
        <dbReference type="ARBA" id="ARBA00022600"/>
    </source>
</evidence>
<dbReference type="Pfam" id="PF02806">
    <property type="entry name" value="Alpha-amylase_C"/>
    <property type="match status" value="1"/>
</dbReference>
<dbReference type="CDD" id="cd02855">
    <property type="entry name" value="E_set_GBE_prok_N"/>
    <property type="match status" value="1"/>
</dbReference>
<dbReference type="GO" id="GO:0043169">
    <property type="term" value="F:cation binding"/>
    <property type="evidence" value="ECO:0007669"/>
    <property type="project" value="InterPro"/>
</dbReference>
<dbReference type="GO" id="GO:0004553">
    <property type="term" value="F:hydrolase activity, hydrolyzing O-glycosyl compounds"/>
    <property type="evidence" value="ECO:0007669"/>
    <property type="project" value="InterPro"/>
</dbReference>
<dbReference type="FunFam" id="3.20.20.80:FF:000003">
    <property type="entry name" value="1,4-alpha-glucan branching enzyme GlgB"/>
    <property type="match status" value="1"/>
</dbReference>
<keyword evidence="5" id="KW-0321">Glycogen metabolism</keyword>
<comment type="pathway">
    <text evidence="2">Glycan biosynthesis; glycogen biosynthesis.</text>
</comment>
<dbReference type="InterPro" id="IPR037439">
    <property type="entry name" value="Branching_enzy"/>
</dbReference>
<dbReference type="InterPro" id="IPR006048">
    <property type="entry name" value="A-amylase/branching_C"/>
</dbReference>
<dbReference type="InterPro" id="IPR014756">
    <property type="entry name" value="Ig_E-set"/>
</dbReference>
<dbReference type="Gene3D" id="2.60.40.10">
    <property type="entry name" value="Immunoglobulins"/>
    <property type="match status" value="2"/>
</dbReference>
<keyword evidence="7 11" id="KW-0808">Transferase</keyword>
<evidence type="ECO:0000256" key="6">
    <source>
        <dbReference type="ARBA" id="ARBA00022676"/>
    </source>
</evidence>
<evidence type="ECO:0000256" key="2">
    <source>
        <dbReference type="ARBA" id="ARBA00004964"/>
    </source>
</evidence>
<dbReference type="GO" id="GO:0005978">
    <property type="term" value="P:glycogen biosynthetic process"/>
    <property type="evidence" value="ECO:0007669"/>
    <property type="project" value="UniProtKB-UniPathway"/>
</dbReference>
<keyword evidence="9" id="KW-0119">Carbohydrate metabolism</keyword>
<dbReference type="Pfam" id="PF22019">
    <property type="entry name" value="GlgB_N"/>
    <property type="match status" value="1"/>
</dbReference>
<evidence type="ECO:0000256" key="1">
    <source>
        <dbReference type="ARBA" id="ARBA00000826"/>
    </source>
</evidence>
<dbReference type="PIRSF" id="PIRSF000463">
    <property type="entry name" value="GlgB"/>
    <property type="match status" value="1"/>
</dbReference>
<evidence type="ECO:0000256" key="4">
    <source>
        <dbReference type="ARBA" id="ARBA00012541"/>
    </source>
</evidence>
<accession>A0A3B1C0N5</accession>
<dbReference type="InterPro" id="IPR044143">
    <property type="entry name" value="GlgB_N_E_set_prok"/>
</dbReference>
<dbReference type="CDD" id="cd11322">
    <property type="entry name" value="AmyAc_Glg_BE"/>
    <property type="match status" value="1"/>
</dbReference>
<comment type="catalytic activity">
    <reaction evidence="1">
        <text>Transfers a segment of a (1-&gt;4)-alpha-D-glucan chain to a primary hydroxy group in a similar glucan chain.</text>
        <dbReference type="EC" id="2.4.1.18"/>
    </reaction>
</comment>